<gene>
    <name evidence="1" type="ORF">GMBLW1_45300</name>
</gene>
<dbReference type="EMBL" id="LR593887">
    <property type="protein sequence ID" value="VTS06687.1"/>
    <property type="molecule type" value="Genomic_DNA"/>
</dbReference>
<name>A0A6C2YU53_9BACT</name>
<dbReference type="InterPro" id="IPR029024">
    <property type="entry name" value="TerB-like"/>
</dbReference>
<dbReference type="SUPFAM" id="SSF158682">
    <property type="entry name" value="TerB-like"/>
    <property type="match status" value="1"/>
</dbReference>
<dbReference type="KEGG" id="tim:GMBLW1_45300"/>
<accession>A0A6C2YU53</accession>
<dbReference type="EMBL" id="LR586016">
    <property type="protein sequence ID" value="VIP04663.1"/>
    <property type="molecule type" value="Genomic_DNA"/>
</dbReference>
<sequence length="126" mass="13843">MADWKKVAKAALLSDGRIDTKEVEILKEYIFADGKVDKSELDFLAELKHGSTGSVRAFSELFLEAVKSHMLADGSISDTETKWLRKAIFADQTVDADEIALLKALKAGAKSTSPEFDALYAECVKE</sequence>
<reference evidence="1" key="1">
    <citation type="submission" date="2019-04" db="EMBL/GenBank/DDBJ databases">
        <authorList>
            <consortium name="Science for Life Laboratories"/>
        </authorList>
    </citation>
    <scope>NUCLEOTIDE SEQUENCE</scope>
    <source>
        <strain evidence="1">MBLW1</strain>
    </source>
</reference>
<dbReference type="RefSeq" id="WP_162655774.1">
    <property type="nucleotide sequence ID" value="NZ_LR593887.1"/>
</dbReference>
<dbReference type="Proteomes" id="UP000464378">
    <property type="component" value="Chromosome"/>
</dbReference>
<evidence type="ECO:0000313" key="1">
    <source>
        <dbReference type="EMBL" id="VIP04663.1"/>
    </source>
</evidence>
<organism evidence="1">
    <name type="scientific">Tuwongella immobilis</name>
    <dbReference type="NCBI Taxonomy" id="692036"/>
    <lineage>
        <taxon>Bacteria</taxon>
        <taxon>Pseudomonadati</taxon>
        <taxon>Planctomycetota</taxon>
        <taxon>Planctomycetia</taxon>
        <taxon>Gemmatales</taxon>
        <taxon>Gemmataceae</taxon>
        <taxon>Tuwongella</taxon>
    </lineage>
</organism>
<keyword evidence="2" id="KW-1185">Reference proteome</keyword>
<dbReference type="AlphaFoldDB" id="A0A6C2YU53"/>
<proteinExistence type="predicted"/>
<dbReference type="InParanoid" id="A0A6C2YU53"/>
<evidence type="ECO:0000313" key="2">
    <source>
        <dbReference type="Proteomes" id="UP000464378"/>
    </source>
</evidence>
<protein>
    <submittedName>
        <fullName evidence="1">Uncharacterized protein</fullName>
    </submittedName>
</protein>